<dbReference type="GO" id="GO:0051603">
    <property type="term" value="P:proteolysis involved in protein catabolic process"/>
    <property type="evidence" value="ECO:0007669"/>
    <property type="project" value="InterPro"/>
</dbReference>
<evidence type="ECO:0000313" key="2">
    <source>
        <dbReference type="Proteomes" id="UP000008792"/>
    </source>
</evidence>
<dbReference type="AlphaFoldDB" id="B4LPK6"/>
<keyword evidence="2" id="KW-1185">Reference proteome</keyword>
<dbReference type="HOGENOM" id="CLU_118768_0_0_1"/>
<dbReference type="Proteomes" id="UP000008792">
    <property type="component" value="Unassembled WGS sequence"/>
</dbReference>
<sequence length="211" mass="22782">MRISLFGRYLLKMSSPKPKPENKKCQSLPSSGFGSVMVGVLFDDGIVLAINSMGNLIYYLDDHIYCGASSTGFDRESLMEVSTKLENIARNNSNKGVTVAQALDLIVKLYEQVEIAELLLAGEDPSGLHLIALKCPGTSARVNYAALGPGSAASSEYLKSQWRPDMNLKHAEQLARAALLIGSMSKVGVDVCIIFKRSPESATRVEGHDSS</sequence>
<dbReference type="GO" id="GO:0005839">
    <property type="term" value="C:proteasome core complex"/>
    <property type="evidence" value="ECO:0007669"/>
    <property type="project" value="InterPro"/>
</dbReference>
<dbReference type="KEGG" id="dvi:6625940"/>
<accession>B4LPK6</accession>
<dbReference type="InterPro" id="IPR029055">
    <property type="entry name" value="Ntn_hydrolases_N"/>
</dbReference>
<protein>
    <submittedName>
        <fullName evidence="1">Uncharacterized protein, isoform A</fullName>
        <ecNumber evidence="1">3.4.25.-</ecNumber>
    </submittedName>
</protein>
<dbReference type="OrthoDB" id="7868036at2759"/>
<name>B4LPK6_DROVI</name>
<dbReference type="SUPFAM" id="SSF56235">
    <property type="entry name" value="N-terminal nucleophile aminohydrolases (Ntn hydrolases)"/>
    <property type="match status" value="1"/>
</dbReference>
<dbReference type="STRING" id="7244.B4LPK6"/>
<dbReference type="InterPro" id="IPR001353">
    <property type="entry name" value="Proteasome_sua/b"/>
</dbReference>
<dbReference type="InParanoid" id="B4LPK6"/>
<organism evidence="1 2">
    <name type="scientific">Drosophila virilis</name>
    <name type="common">Fruit fly</name>
    <dbReference type="NCBI Taxonomy" id="7244"/>
    <lineage>
        <taxon>Eukaryota</taxon>
        <taxon>Metazoa</taxon>
        <taxon>Ecdysozoa</taxon>
        <taxon>Arthropoda</taxon>
        <taxon>Hexapoda</taxon>
        <taxon>Insecta</taxon>
        <taxon>Pterygota</taxon>
        <taxon>Neoptera</taxon>
        <taxon>Endopterygota</taxon>
        <taxon>Diptera</taxon>
        <taxon>Brachycera</taxon>
        <taxon>Muscomorpha</taxon>
        <taxon>Ephydroidea</taxon>
        <taxon>Drosophilidae</taxon>
        <taxon>Drosophila</taxon>
    </lineage>
</organism>
<gene>
    <name evidence="1" type="primary">Dvir\GJ20973</name>
    <name evidence="1" type="ORF">Dvir_GJ20973</name>
</gene>
<dbReference type="EMBL" id="CH940648">
    <property type="protein sequence ID" value="EDW60244.2"/>
    <property type="molecule type" value="Genomic_DNA"/>
</dbReference>
<evidence type="ECO:0000313" key="1">
    <source>
        <dbReference type="EMBL" id="EDW60244.2"/>
    </source>
</evidence>
<dbReference type="EC" id="3.4.25.-" evidence="1"/>
<dbReference type="Pfam" id="PF00227">
    <property type="entry name" value="Proteasome"/>
    <property type="match status" value="1"/>
</dbReference>
<dbReference type="Gene3D" id="3.60.20.10">
    <property type="entry name" value="Glutamine Phosphoribosylpyrophosphate, subunit 1, domain 1"/>
    <property type="match status" value="1"/>
</dbReference>
<reference evidence="1 2" key="1">
    <citation type="journal article" date="2007" name="Nature">
        <title>Evolution of genes and genomes on the Drosophila phylogeny.</title>
        <authorList>
            <consortium name="Drosophila 12 Genomes Consortium"/>
            <person name="Clark A.G."/>
            <person name="Eisen M.B."/>
            <person name="Smith D.R."/>
            <person name="Bergman C.M."/>
            <person name="Oliver B."/>
            <person name="Markow T.A."/>
            <person name="Kaufman T.C."/>
            <person name="Kellis M."/>
            <person name="Gelbart W."/>
            <person name="Iyer V.N."/>
            <person name="Pollard D.A."/>
            <person name="Sackton T.B."/>
            <person name="Larracuente A.M."/>
            <person name="Singh N.D."/>
            <person name="Abad J.P."/>
            <person name="Abt D.N."/>
            <person name="Adryan B."/>
            <person name="Aguade M."/>
            <person name="Akashi H."/>
            <person name="Anderson W.W."/>
            <person name="Aquadro C.F."/>
            <person name="Ardell D.H."/>
            <person name="Arguello R."/>
            <person name="Artieri C.G."/>
            <person name="Barbash D.A."/>
            <person name="Barker D."/>
            <person name="Barsanti P."/>
            <person name="Batterham P."/>
            <person name="Batzoglou S."/>
            <person name="Begun D."/>
            <person name="Bhutkar A."/>
            <person name="Blanco E."/>
            <person name="Bosak S.A."/>
            <person name="Bradley R.K."/>
            <person name="Brand A.D."/>
            <person name="Brent M.R."/>
            <person name="Brooks A.N."/>
            <person name="Brown R.H."/>
            <person name="Butlin R.K."/>
            <person name="Caggese C."/>
            <person name="Calvi B.R."/>
            <person name="Bernardo de Carvalho A."/>
            <person name="Caspi A."/>
            <person name="Castrezana S."/>
            <person name="Celniker S.E."/>
            <person name="Chang J.L."/>
            <person name="Chapple C."/>
            <person name="Chatterji S."/>
            <person name="Chinwalla A."/>
            <person name="Civetta A."/>
            <person name="Clifton S.W."/>
            <person name="Comeron J.M."/>
            <person name="Costello J.C."/>
            <person name="Coyne J.A."/>
            <person name="Daub J."/>
            <person name="David R.G."/>
            <person name="Delcher A.L."/>
            <person name="Delehaunty K."/>
            <person name="Do C.B."/>
            <person name="Ebling H."/>
            <person name="Edwards K."/>
            <person name="Eickbush T."/>
            <person name="Evans J.D."/>
            <person name="Filipski A."/>
            <person name="Findeiss S."/>
            <person name="Freyhult E."/>
            <person name="Fulton L."/>
            <person name="Fulton R."/>
            <person name="Garcia A.C."/>
            <person name="Gardiner A."/>
            <person name="Garfield D.A."/>
            <person name="Garvin B.E."/>
            <person name="Gibson G."/>
            <person name="Gilbert D."/>
            <person name="Gnerre S."/>
            <person name="Godfrey J."/>
            <person name="Good R."/>
            <person name="Gotea V."/>
            <person name="Gravely B."/>
            <person name="Greenberg A.J."/>
            <person name="Griffiths-Jones S."/>
            <person name="Gross S."/>
            <person name="Guigo R."/>
            <person name="Gustafson E.A."/>
            <person name="Haerty W."/>
            <person name="Hahn M.W."/>
            <person name="Halligan D.L."/>
            <person name="Halpern A.L."/>
            <person name="Halter G.M."/>
            <person name="Han M.V."/>
            <person name="Heger A."/>
            <person name="Hillier L."/>
            <person name="Hinrichs A.S."/>
            <person name="Holmes I."/>
            <person name="Hoskins R.A."/>
            <person name="Hubisz M.J."/>
            <person name="Hultmark D."/>
            <person name="Huntley M.A."/>
            <person name="Jaffe D.B."/>
            <person name="Jagadeeshan S."/>
            <person name="Jeck W.R."/>
            <person name="Johnson J."/>
            <person name="Jones C.D."/>
            <person name="Jordan W.C."/>
            <person name="Karpen G.H."/>
            <person name="Kataoka E."/>
            <person name="Keightley P.D."/>
            <person name="Kheradpour P."/>
            <person name="Kirkness E.F."/>
            <person name="Koerich L.B."/>
            <person name="Kristiansen K."/>
            <person name="Kudrna D."/>
            <person name="Kulathinal R.J."/>
            <person name="Kumar S."/>
            <person name="Kwok R."/>
            <person name="Lander E."/>
            <person name="Langley C.H."/>
            <person name="Lapoint R."/>
            <person name="Lazzaro B.P."/>
            <person name="Lee S.J."/>
            <person name="Levesque L."/>
            <person name="Li R."/>
            <person name="Lin C.F."/>
            <person name="Lin M.F."/>
            <person name="Lindblad-Toh K."/>
            <person name="Llopart A."/>
            <person name="Long M."/>
            <person name="Low L."/>
            <person name="Lozovsky E."/>
            <person name="Lu J."/>
            <person name="Luo M."/>
            <person name="Machado C.A."/>
            <person name="Makalowski W."/>
            <person name="Marzo M."/>
            <person name="Matsuda M."/>
            <person name="Matzkin L."/>
            <person name="McAllister B."/>
            <person name="McBride C.S."/>
            <person name="McKernan B."/>
            <person name="McKernan K."/>
            <person name="Mendez-Lago M."/>
            <person name="Minx P."/>
            <person name="Mollenhauer M.U."/>
            <person name="Montooth K."/>
            <person name="Mount S.M."/>
            <person name="Mu X."/>
            <person name="Myers E."/>
            <person name="Negre B."/>
            <person name="Newfeld S."/>
            <person name="Nielsen R."/>
            <person name="Noor M.A."/>
            <person name="O'Grady P."/>
            <person name="Pachter L."/>
            <person name="Papaceit M."/>
            <person name="Parisi M.J."/>
            <person name="Parisi M."/>
            <person name="Parts L."/>
            <person name="Pedersen J.S."/>
            <person name="Pesole G."/>
            <person name="Phillippy A.M."/>
            <person name="Ponting C.P."/>
            <person name="Pop M."/>
            <person name="Porcelli D."/>
            <person name="Powell J.R."/>
            <person name="Prohaska S."/>
            <person name="Pruitt K."/>
            <person name="Puig M."/>
            <person name="Quesneville H."/>
            <person name="Ram K.R."/>
            <person name="Rand D."/>
            <person name="Rasmussen M.D."/>
            <person name="Reed L.K."/>
            <person name="Reenan R."/>
            <person name="Reily A."/>
            <person name="Remington K.A."/>
            <person name="Rieger T.T."/>
            <person name="Ritchie M.G."/>
            <person name="Robin C."/>
            <person name="Rogers Y.H."/>
            <person name="Rohde C."/>
            <person name="Rozas J."/>
            <person name="Rubenfield M.J."/>
            <person name="Ruiz A."/>
            <person name="Russo S."/>
            <person name="Salzberg S.L."/>
            <person name="Sanchez-Gracia A."/>
            <person name="Saranga D.J."/>
            <person name="Sato H."/>
            <person name="Schaeffer S.W."/>
            <person name="Schatz M.C."/>
            <person name="Schlenke T."/>
            <person name="Schwartz R."/>
            <person name="Segarra C."/>
            <person name="Singh R.S."/>
            <person name="Sirot L."/>
            <person name="Sirota M."/>
            <person name="Sisneros N.B."/>
            <person name="Smith C.D."/>
            <person name="Smith T.F."/>
            <person name="Spieth J."/>
            <person name="Stage D.E."/>
            <person name="Stark A."/>
            <person name="Stephan W."/>
            <person name="Strausberg R.L."/>
            <person name="Strempel S."/>
            <person name="Sturgill D."/>
            <person name="Sutton G."/>
            <person name="Sutton G.G."/>
            <person name="Tao W."/>
            <person name="Teichmann S."/>
            <person name="Tobari Y.N."/>
            <person name="Tomimura Y."/>
            <person name="Tsolas J.M."/>
            <person name="Valente V.L."/>
            <person name="Venter E."/>
            <person name="Venter J.C."/>
            <person name="Vicario S."/>
            <person name="Vieira F.G."/>
            <person name="Vilella A.J."/>
            <person name="Villasante A."/>
            <person name="Walenz B."/>
            <person name="Wang J."/>
            <person name="Wasserman M."/>
            <person name="Watts T."/>
            <person name="Wilson D."/>
            <person name="Wilson R.K."/>
            <person name="Wing R.A."/>
            <person name="Wolfner M.F."/>
            <person name="Wong A."/>
            <person name="Wong G.K."/>
            <person name="Wu C.I."/>
            <person name="Wu G."/>
            <person name="Yamamoto D."/>
            <person name="Yang H.P."/>
            <person name="Yang S.P."/>
            <person name="Yorke J.A."/>
            <person name="Yoshida K."/>
            <person name="Zdobnov E."/>
            <person name="Zhang P."/>
            <person name="Zhang Y."/>
            <person name="Zimin A.V."/>
            <person name="Baldwin J."/>
            <person name="Abdouelleil A."/>
            <person name="Abdulkadir J."/>
            <person name="Abebe A."/>
            <person name="Abera B."/>
            <person name="Abreu J."/>
            <person name="Acer S.C."/>
            <person name="Aftuck L."/>
            <person name="Alexander A."/>
            <person name="An P."/>
            <person name="Anderson E."/>
            <person name="Anderson S."/>
            <person name="Arachi H."/>
            <person name="Azer M."/>
            <person name="Bachantsang P."/>
            <person name="Barry A."/>
            <person name="Bayul T."/>
            <person name="Berlin A."/>
            <person name="Bessette D."/>
            <person name="Bloom T."/>
            <person name="Blye J."/>
            <person name="Boguslavskiy L."/>
            <person name="Bonnet C."/>
            <person name="Boukhgalter B."/>
            <person name="Bourzgui I."/>
            <person name="Brown A."/>
            <person name="Cahill P."/>
            <person name="Channer S."/>
            <person name="Cheshatsang Y."/>
            <person name="Chuda L."/>
            <person name="Citroen M."/>
            <person name="Collymore A."/>
            <person name="Cooke P."/>
            <person name="Costello M."/>
            <person name="D'Aco K."/>
            <person name="Daza R."/>
            <person name="De Haan G."/>
            <person name="DeGray S."/>
            <person name="DeMaso C."/>
            <person name="Dhargay N."/>
            <person name="Dooley K."/>
            <person name="Dooley E."/>
            <person name="Doricent M."/>
            <person name="Dorje P."/>
            <person name="Dorjee K."/>
            <person name="Dupes A."/>
            <person name="Elong R."/>
            <person name="Falk J."/>
            <person name="Farina A."/>
            <person name="Faro S."/>
            <person name="Ferguson D."/>
            <person name="Fisher S."/>
            <person name="Foley C.D."/>
            <person name="Franke A."/>
            <person name="Friedrich D."/>
            <person name="Gadbois L."/>
            <person name="Gearin G."/>
            <person name="Gearin C.R."/>
            <person name="Giannoukos G."/>
            <person name="Goode T."/>
            <person name="Graham J."/>
            <person name="Grandbois E."/>
            <person name="Grewal S."/>
            <person name="Gyaltsen K."/>
            <person name="Hafez N."/>
            <person name="Hagos B."/>
            <person name="Hall J."/>
            <person name="Henson C."/>
            <person name="Hollinger A."/>
            <person name="Honan T."/>
            <person name="Huard M.D."/>
            <person name="Hughes L."/>
            <person name="Hurhula B."/>
            <person name="Husby M.E."/>
            <person name="Kamat A."/>
            <person name="Kanga B."/>
            <person name="Kashin S."/>
            <person name="Khazanovich D."/>
            <person name="Kisner P."/>
            <person name="Lance K."/>
            <person name="Lara M."/>
            <person name="Lee W."/>
            <person name="Lennon N."/>
            <person name="Letendre F."/>
            <person name="LeVine R."/>
            <person name="Lipovsky A."/>
            <person name="Liu X."/>
            <person name="Liu J."/>
            <person name="Liu S."/>
            <person name="Lokyitsang T."/>
            <person name="Lokyitsang Y."/>
            <person name="Lubonja R."/>
            <person name="Lui A."/>
            <person name="MacDonald P."/>
            <person name="Magnisalis V."/>
            <person name="Maru K."/>
            <person name="Matthews C."/>
            <person name="McCusker W."/>
            <person name="McDonough S."/>
            <person name="Mehta T."/>
            <person name="Meldrim J."/>
            <person name="Meneus L."/>
            <person name="Mihai O."/>
            <person name="Mihalev A."/>
            <person name="Mihova T."/>
            <person name="Mittelman R."/>
            <person name="Mlenga V."/>
            <person name="Montmayeur A."/>
            <person name="Mulrain L."/>
            <person name="Navidi A."/>
            <person name="Naylor J."/>
            <person name="Negash T."/>
            <person name="Nguyen T."/>
            <person name="Nguyen N."/>
            <person name="Nicol R."/>
            <person name="Norbu C."/>
            <person name="Norbu N."/>
            <person name="Novod N."/>
            <person name="O'Neill B."/>
            <person name="Osman S."/>
            <person name="Markiewicz E."/>
            <person name="Oyono O.L."/>
            <person name="Patti C."/>
            <person name="Phunkhang P."/>
            <person name="Pierre F."/>
            <person name="Priest M."/>
            <person name="Raghuraman S."/>
            <person name="Rege F."/>
            <person name="Reyes R."/>
            <person name="Rise C."/>
            <person name="Rogov P."/>
            <person name="Ross K."/>
            <person name="Ryan E."/>
            <person name="Settipalli S."/>
            <person name="Shea T."/>
            <person name="Sherpa N."/>
            <person name="Shi L."/>
            <person name="Shih D."/>
            <person name="Sparrow T."/>
            <person name="Spaulding J."/>
            <person name="Stalker J."/>
            <person name="Stange-Thomann N."/>
            <person name="Stavropoulos S."/>
            <person name="Stone C."/>
            <person name="Strader C."/>
            <person name="Tesfaye S."/>
            <person name="Thomson T."/>
            <person name="Thoulutsang Y."/>
            <person name="Thoulutsang D."/>
            <person name="Topham K."/>
            <person name="Topping I."/>
            <person name="Tsamla T."/>
            <person name="Vassiliev H."/>
            <person name="Vo A."/>
            <person name="Wangchuk T."/>
            <person name="Wangdi T."/>
            <person name="Weiand M."/>
            <person name="Wilkinson J."/>
            <person name="Wilson A."/>
            <person name="Yadav S."/>
            <person name="Young G."/>
            <person name="Yu Q."/>
            <person name="Zembek L."/>
            <person name="Zhong D."/>
            <person name="Zimmer A."/>
            <person name="Zwirko Z."/>
            <person name="Jaffe D.B."/>
            <person name="Alvarez P."/>
            <person name="Brockman W."/>
            <person name="Butler J."/>
            <person name="Chin C."/>
            <person name="Gnerre S."/>
            <person name="Grabherr M."/>
            <person name="Kleber M."/>
            <person name="Mauceli E."/>
            <person name="MacCallum I."/>
        </authorList>
    </citation>
    <scope>NUCLEOTIDE SEQUENCE [LARGE SCALE GENOMIC DNA]</scope>
    <source>
        <strain evidence="2">Tucson 15010-1051.87</strain>
    </source>
</reference>
<keyword evidence="1" id="KW-0378">Hydrolase</keyword>
<dbReference type="GO" id="GO:0016787">
    <property type="term" value="F:hydrolase activity"/>
    <property type="evidence" value="ECO:0007669"/>
    <property type="project" value="UniProtKB-KW"/>
</dbReference>
<proteinExistence type="predicted"/>